<evidence type="ECO:0000313" key="3">
    <source>
        <dbReference type="EMBL" id="KAJ9136543.1"/>
    </source>
</evidence>
<dbReference type="InterPro" id="IPR051283">
    <property type="entry name" value="Sec_Metabolite_Acyltrans"/>
</dbReference>
<evidence type="ECO:0000259" key="2">
    <source>
        <dbReference type="Pfam" id="PF22664"/>
    </source>
</evidence>
<protein>
    <submittedName>
        <fullName evidence="3">Trichothecene 3-O-acetyltransferase</fullName>
    </submittedName>
</protein>
<dbReference type="Pfam" id="PF22664">
    <property type="entry name" value="TRI-like_N"/>
    <property type="match status" value="1"/>
</dbReference>
<dbReference type="Gene3D" id="3.30.559.10">
    <property type="entry name" value="Chloramphenicol acetyltransferase-like domain"/>
    <property type="match status" value="2"/>
</dbReference>
<proteinExistence type="predicted"/>
<keyword evidence="1" id="KW-0808">Transferase</keyword>
<organism evidence="3 4">
    <name type="scientific">Pleurostoma richardsiae</name>
    <dbReference type="NCBI Taxonomy" id="41990"/>
    <lineage>
        <taxon>Eukaryota</taxon>
        <taxon>Fungi</taxon>
        <taxon>Dikarya</taxon>
        <taxon>Ascomycota</taxon>
        <taxon>Pezizomycotina</taxon>
        <taxon>Sordariomycetes</taxon>
        <taxon>Sordariomycetidae</taxon>
        <taxon>Calosphaeriales</taxon>
        <taxon>Pleurostomataceae</taxon>
        <taxon>Pleurostoma</taxon>
    </lineage>
</organism>
<feature type="domain" description="Trichothecene 3-O-acetyltransferase-like N-terminal" evidence="2">
    <location>
        <begin position="20"/>
        <end position="174"/>
    </location>
</feature>
<dbReference type="PANTHER" id="PTHR31896:SF64">
    <property type="entry name" value="TRICHOTHECENE 3-O-ACETYLTRANSFERASE"/>
    <property type="match status" value="1"/>
</dbReference>
<comment type="caution">
    <text evidence="3">The sequence shown here is derived from an EMBL/GenBank/DDBJ whole genome shotgun (WGS) entry which is preliminary data.</text>
</comment>
<evidence type="ECO:0000256" key="1">
    <source>
        <dbReference type="ARBA" id="ARBA00022679"/>
    </source>
</evidence>
<dbReference type="Proteomes" id="UP001174694">
    <property type="component" value="Unassembled WGS sequence"/>
</dbReference>
<gene>
    <name evidence="3" type="ORF">NKR23_g9772</name>
</gene>
<evidence type="ECO:0000313" key="4">
    <source>
        <dbReference type="Proteomes" id="UP001174694"/>
    </source>
</evidence>
<dbReference type="PANTHER" id="PTHR31896">
    <property type="entry name" value="FAMILY REGULATORY PROTEIN, PUTATIVE (AFU_ORTHOLOGUE AFUA_3G14730)-RELATED"/>
    <property type="match status" value="1"/>
</dbReference>
<dbReference type="AlphaFoldDB" id="A0AA38R423"/>
<dbReference type="GO" id="GO:0016740">
    <property type="term" value="F:transferase activity"/>
    <property type="evidence" value="ECO:0007669"/>
    <property type="project" value="UniProtKB-KW"/>
</dbReference>
<dbReference type="InterPro" id="IPR054710">
    <property type="entry name" value="Tri101-like_N"/>
</dbReference>
<dbReference type="InterPro" id="IPR023213">
    <property type="entry name" value="CAT-like_dom_sf"/>
</dbReference>
<sequence length="460" mass="50579">MEDYERYQDVLGQLIFLKTYTHIVLAFPSQHDVSQTTIVQELERAARLLTATFPWLSGHVVREGSSPGVTGLTKIVPYLPGERESIVTVKDCTSLLPSLDEILAAGGPMAMLDGALLSSRKGLPESYDETVEPAPVLAAQVSFVKGGMLLGFAGQHNIMDMNGMAQAIRLFAKALRGEPFTEAEIEQGNRDKRDVIRLLGPEEQKEDLSSFHVPQKPQAPEGQAPPDLRWVYFHFSGTSLAKLKALVTKVTETDASMKDLWVSTDDVLSAFISQHILSSRIHRLGKPPNATATICRAINCRRFLETSLPREYMGHMVYCISTPVPLDSPAATSDLGALARSLRTALQTLRPAAIQSFATGLHESPDKGALSYGATLDFSKYDLMLSSWSGLELFQTDFGKVLGGRPVLAKRQRFAPMESLMYFMPRTDAGDVDVAACLRVEDIDSLKEDAEFMQYADYVG</sequence>
<keyword evidence="4" id="KW-1185">Reference proteome</keyword>
<accession>A0AA38R423</accession>
<dbReference type="EMBL" id="JANBVO010000039">
    <property type="protein sequence ID" value="KAJ9136543.1"/>
    <property type="molecule type" value="Genomic_DNA"/>
</dbReference>
<reference evidence="3" key="1">
    <citation type="submission" date="2022-07" db="EMBL/GenBank/DDBJ databases">
        <title>Fungi with potential for degradation of polypropylene.</title>
        <authorList>
            <person name="Gostincar C."/>
        </authorList>
    </citation>
    <scope>NUCLEOTIDE SEQUENCE</scope>
    <source>
        <strain evidence="3">EXF-13308</strain>
    </source>
</reference>
<name>A0AA38R423_9PEZI</name>